<gene>
    <name evidence="1" type="ORF">SteCoe_8621</name>
</gene>
<dbReference type="OrthoDB" id="284247at2759"/>
<dbReference type="InterPro" id="IPR050275">
    <property type="entry name" value="PGM_Phosphatase"/>
</dbReference>
<dbReference type="GO" id="GO:0016791">
    <property type="term" value="F:phosphatase activity"/>
    <property type="evidence" value="ECO:0007669"/>
    <property type="project" value="TreeGrafter"/>
</dbReference>
<protein>
    <recommendedName>
        <fullName evidence="3">Histidine phosphatase family protein</fullName>
    </recommendedName>
</protein>
<accession>A0A1R2CJU9</accession>
<proteinExistence type="predicted"/>
<evidence type="ECO:0000313" key="1">
    <source>
        <dbReference type="EMBL" id="OMJ89235.1"/>
    </source>
</evidence>
<organism evidence="1 2">
    <name type="scientific">Stentor coeruleus</name>
    <dbReference type="NCBI Taxonomy" id="5963"/>
    <lineage>
        <taxon>Eukaryota</taxon>
        <taxon>Sar</taxon>
        <taxon>Alveolata</taxon>
        <taxon>Ciliophora</taxon>
        <taxon>Postciliodesmatophora</taxon>
        <taxon>Heterotrichea</taxon>
        <taxon>Heterotrichida</taxon>
        <taxon>Stentoridae</taxon>
        <taxon>Stentor</taxon>
    </lineage>
</organism>
<reference evidence="1 2" key="1">
    <citation type="submission" date="2016-11" db="EMBL/GenBank/DDBJ databases">
        <title>The macronuclear genome of Stentor coeruleus: a giant cell with tiny introns.</title>
        <authorList>
            <person name="Slabodnick M."/>
            <person name="Ruby J.G."/>
            <person name="Reiff S.B."/>
            <person name="Swart E.C."/>
            <person name="Gosai S."/>
            <person name="Prabakaran S."/>
            <person name="Witkowska E."/>
            <person name="Larue G.E."/>
            <person name="Fisher S."/>
            <person name="Freeman R.M."/>
            <person name="Gunawardena J."/>
            <person name="Chu W."/>
            <person name="Stover N.A."/>
            <person name="Gregory B.D."/>
            <person name="Nowacki M."/>
            <person name="Derisi J."/>
            <person name="Roy S.W."/>
            <person name="Marshall W.F."/>
            <person name="Sood P."/>
        </authorList>
    </citation>
    <scope>NUCLEOTIDE SEQUENCE [LARGE SCALE GENOMIC DNA]</scope>
    <source>
        <strain evidence="1">WM001</strain>
    </source>
</reference>
<dbReference type="CDD" id="cd07067">
    <property type="entry name" value="HP_PGM_like"/>
    <property type="match status" value="1"/>
</dbReference>
<comment type="caution">
    <text evidence="1">The sequence shown here is derived from an EMBL/GenBank/DDBJ whole genome shotgun (WGS) entry which is preliminary data.</text>
</comment>
<dbReference type="GO" id="GO:0005737">
    <property type="term" value="C:cytoplasm"/>
    <property type="evidence" value="ECO:0007669"/>
    <property type="project" value="TreeGrafter"/>
</dbReference>
<dbReference type="AlphaFoldDB" id="A0A1R2CJU9"/>
<dbReference type="PANTHER" id="PTHR48100">
    <property type="entry name" value="BROAD-SPECIFICITY PHOSPHATASE YOR283W-RELATED"/>
    <property type="match status" value="1"/>
</dbReference>
<keyword evidence="2" id="KW-1185">Reference proteome</keyword>
<evidence type="ECO:0008006" key="3">
    <source>
        <dbReference type="Google" id="ProtNLM"/>
    </source>
</evidence>
<dbReference type="SUPFAM" id="SSF53254">
    <property type="entry name" value="Phosphoglycerate mutase-like"/>
    <property type="match status" value="1"/>
</dbReference>
<dbReference type="PANTHER" id="PTHR48100:SF61">
    <property type="entry name" value="PHOSPHOGLYCERATE MUTASE"/>
    <property type="match status" value="1"/>
</dbReference>
<dbReference type="InterPro" id="IPR013078">
    <property type="entry name" value="His_Pase_superF_clade-1"/>
</dbReference>
<dbReference type="Proteomes" id="UP000187209">
    <property type="component" value="Unassembled WGS sequence"/>
</dbReference>
<dbReference type="InterPro" id="IPR029033">
    <property type="entry name" value="His_PPase_superfam"/>
</dbReference>
<dbReference type="Gene3D" id="3.40.50.1240">
    <property type="entry name" value="Phosphoglycerate mutase-like"/>
    <property type="match status" value="1"/>
</dbReference>
<dbReference type="SMART" id="SM00855">
    <property type="entry name" value="PGAM"/>
    <property type="match status" value="1"/>
</dbReference>
<evidence type="ECO:0000313" key="2">
    <source>
        <dbReference type="Proteomes" id="UP000187209"/>
    </source>
</evidence>
<dbReference type="Pfam" id="PF00300">
    <property type="entry name" value="His_Phos_1"/>
    <property type="match status" value="1"/>
</dbReference>
<name>A0A1R2CJU9_9CILI</name>
<dbReference type="EMBL" id="MPUH01000130">
    <property type="protein sequence ID" value="OMJ89235.1"/>
    <property type="molecule type" value="Genomic_DNA"/>
</dbReference>
<sequence length="238" mass="27642">MERGKIYLIRHAQSRYNQASSELENSGKKSQIVNLKWQPQYIDVELSDFGERQAQLAIPAAHALRVKIVFVSPLRRALRTAQILFENHPDQPKIIVHPQLAEKLKNAPDVSLWTGNPYPQFTKFDWSLFGSEYFLFDIVKNSKTEELSKLAIEEVPMKLLEEMQMMVPEKIETAGDMLKRAKASKDIWNRYSSYGNIALVAHSNFFKFYTMRFDGGEKSYRWMQNCEIIDSDELLLDS</sequence>